<dbReference type="HOGENOM" id="CLU_049301_14_0_4"/>
<dbReference type="KEGG" id="har:HEAR0214"/>
<feature type="domain" description="UspA" evidence="2">
    <location>
        <begin position="3"/>
        <end position="139"/>
    </location>
</feature>
<comment type="similarity">
    <text evidence="1">Belongs to the universal stress protein A family.</text>
</comment>
<dbReference type="Gene3D" id="3.40.50.620">
    <property type="entry name" value="HUPs"/>
    <property type="match status" value="1"/>
</dbReference>
<evidence type="ECO:0000313" key="4">
    <source>
        <dbReference type="Proteomes" id="UP000006697"/>
    </source>
</evidence>
<gene>
    <name evidence="3" type="ordered locus">HEAR0214</name>
</gene>
<name>A4G1Q6_HERAR</name>
<dbReference type="InterPro" id="IPR014729">
    <property type="entry name" value="Rossmann-like_a/b/a_fold"/>
</dbReference>
<dbReference type="eggNOG" id="COG0589">
    <property type="taxonomic scope" value="Bacteria"/>
</dbReference>
<dbReference type="Proteomes" id="UP000006697">
    <property type="component" value="Chromosome"/>
</dbReference>
<evidence type="ECO:0000256" key="1">
    <source>
        <dbReference type="ARBA" id="ARBA00008791"/>
    </source>
</evidence>
<accession>A4G1Q6</accession>
<protein>
    <submittedName>
        <fullName evidence="3">Universal stress protein UspA</fullName>
    </submittedName>
</protein>
<dbReference type="Pfam" id="PF00582">
    <property type="entry name" value="Usp"/>
    <property type="match status" value="1"/>
</dbReference>
<dbReference type="PANTHER" id="PTHR46268:SF6">
    <property type="entry name" value="UNIVERSAL STRESS PROTEIN UP12"/>
    <property type="match status" value="1"/>
</dbReference>
<dbReference type="AlphaFoldDB" id="A4G1Q6"/>
<dbReference type="InterPro" id="IPR006015">
    <property type="entry name" value="Universal_stress_UspA"/>
</dbReference>
<sequence>MLNILIPVDGSRNALRAVEYVIQYRALHSELINVNLTNVQPRLSRYLTRFVPSGNVRLFQQERAEKALQSAVDMLSRAGVKHEVHIDKGDAAEAIVARAEKTHSQKIVMGTTRKNALARFFEGSVVNKVMALTDLPVEVIAKENATRLERFGIPIGVGLAFLWLAVE</sequence>
<dbReference type="STRING" id="204773.HEAR0214"/>
<dbReference type="CDD" id="cd00293">
    <property type="entry name" value="USP-like"/>
    <property type="match status" value="1"/>
</dbReference>
<dbReference type="PRINTS" id="PR01438">
    <property type="entry name" value="UNVRSLSTRESS"/>
</dbReference>
<evidence type="ECO:0000259" key="2">
    <source>
        <dbReference type="Pfam" id="PF00582"/>
    </source>
</evidence>
<reference evidence="3 4" key="1">
    <citation type="journal article" date="2007" name="PLoS Genet.">
        <title>A tale of two oxidation states: bacterial colonization of arsenic-rich environments.</title>
        <authorList>
            <person name="Muller D."/>
            <person name="Medigue C."/>
            <person name="Koechler S."/>
            <person name="Barbe V."/>
            <person name="Barakat M."/>
            <person name="Talla E."/>
            <person name="Bonnefoy V."/>
            <person name="Krin E."/>
            <person name="Arsene-Ploetze F."/>
            <person name="Carapito C."/>
            <person name="Chandler M."/>
            <person name="Cournoyer B."/>
            <person name="Cruveiller S."/>
            <person name="Dossat C."/>
            <person name="Duval S."/>
            <person name="Heymann M."/>
            <person name="Leize E."/>
            <person name="Lieutaud A."/>
            <person name="Lievremont D."/>
            <person name="Makita Y."/>
            <person name="Mangenot S."/>
            <person name="Nitschke W."/>
            <person name="Ortet P."/>
            <person name="Perdrial N."/>
            <person name="Schoepp B."/>
            <person name="Siguier N."/>
            <person name="Simeonova D.D."/>
            <person name="Rouy Z."/>
            <person name="Segurens B."/>
            <person name="Turlin E."/>
            <person name="Vallenet D."/>
            <person name="Van Dorsselaer A."/>
            <person name="Weiss S."/>
            <person name="Weissenbach J."/>
            <person name="Lett M.C."/>
            <person name="Danchin A."/>
            <person name="Bertin P.N."/>
        </authorList>
    </citation>
    <scope>NUCLEOTIDE SEQUENCE [LARGE SCALE GENOMIC DNA]</scope>
    <source>
        <strain evidence="4">ULPAs1</strain>
    </source>
</reference>
<keyword evidence="4" id="KW-1185">Reference proteome</keyword>
<dbReference type="InterPro" id="IPR006016">
    <property type="entry name" value="UspA"/>
</dbReference>
<evidence type="ECO:0000313" key="3">
    <source>
        <dbReference type="EMBL" id="CAL60443.1"/>
    </source>
</evidence>
<dbReference type="PANTHER" id="PTHR46268">
    <property type="entry name" value="STRESS RESPONSE PROTEIN NHAX"/>
    <property type="match status" value="1"/>
</dbReference>
<organism evidence="3 4">
    <name type="scientific">Herminiimonas arsenicoxydans</name>
    <dbReference type="NCBI Taxonomy" id="204773"/>
    <lineage>
        <taxon>Bacteria</taxon>
        <taxon>Pseudomonadati</taxon>
        <taxon>Pseudomonadota</taxon>
        <taxon>Betaproteobacteria</taxon>
        <taxon>Burkholderiales</taxon>
        <taxon>Oxalobacteraceae</taxon>
        <taxon>Herminiimonas</taxon>
    </lineage>
</organism>
<dbReference type="EMBL" id="CU207211">
    <property type="protein sequence ID" value="CAL60443.1"/>
    <property type="molecule type" value="Genomic_DNA"/>
</dbReference>
<dbReference type="SUPFAM" id="SSF52402">
    <property type="entry name" value="Adenine nucleotide alpha hydrolases-like"/>
    <property type="match status" value="1"/>
</dbReference>
<dbReference type="OrthoDB" id="5295044at2"/>
<proteinExistence type="inferred from homology"/>